<dbReference type="Proteomes" id="UP000588277">
    <property type="component" value="Unassembled WGS sequence"/>
</dbReference>
<accession>A0A7Y0F382</accession>
<sequence>MSAPASAPAPSTAVSNGNNPNNPGNGSNVSNGYTTGRRMSAGRLRLGFLGSVRSELTKLLSIKSTYWLLVIAALLIVAGGAISAASYKAMASISYDPATGAMTTLDTPRPIEESSVWLSTTVMVPTAAVVIGIFGVMAITSEYTNLTIQSGFVANPRRGMYLAAKGVVAALMAFATTLVGVALAWVAARVVLGGIEITPLDDAYRALPMICLLGAPAAGMVMAVMALGLGAICRSTVGGVFALIGLWSILPSVLGVASLNEKLRSAVTSIGNCLPSSVMSAFLSGPDAGGESPMTAAVLGVVSTEDKYFDPTWWQAGLIFAAWAAAMYAIGLLVLRRADVK</sequence>
<feature type="region of interest" description="Disordered" evidence="1">
    <location>
        <begin position="1"/>
        <end position="34"/>
    </location>
</feature>
<name>A0A7Y0F382_9BIFI</name>
<keyword evidence="2" id="KW-0472">Membrane</keyword>
<feature type="transmembrane region" description="Helical" evidence="2">
    <location>
        <begin position="66"/>
        <end position="87"/>
    </location>
</feature>
<keyword evidence="2" id="KW-1133">Transmembrane helix</keyword>
<evidence type="ECO:0008006" key="5">
    <source>
        <dbReference type="Google" id="ProtNLM"/>
    </source>
</evidence>
<dbReference type="AlphaFoldDB" id="A0A7Y0F382"/>
<proteinExistence type="predicted"/>
<evidence type="ECO:0000256" key="1">
    <source>
        <dbReference type="SAM" id="MobiDB-lite"/>
    </source>
</evidence>
<feature type="transmembrane region" description="Helical" evidence="2">
    <location>
        <begin position="206"/>
        <end position="233"/>
    </location>
</feature>
<feature type="transmembrane region" description="Helical" evidence="2">
    <location>
        <begin position="313"/>
        <end position="335"/>
    </location>
</feature>
<feature type="transmembrane region" description="Helical" evidence="2">
    <location>
        <begin position="116"/>
        <end position="139"/>
    </location>
</feature>
<evidence type="ECO:0000313" key="3">
    <source>
        <dbReference type="EMBL" id="NMN01215.1"/>
    </source>
</evidence>
<dbReference type="EMBL" id="JAAIIH010000019">
    <property type="protein sequence ID" value="NMN01215.1"/>
    <property type="molecule type" value="Genomic_DNA"/>
</dbReference>
<keyword evidence="4" id="KW-1185">Reference proteome</keyword>
<feature type="transmembrane region" description="Helical" evidence="2">
    <location>
        <begin position="160"/>
        <end position="186"/>
    </location>
</feature>
<feature type="transmembrane region" description="Helical" evidence="2">
    <location>
        <begin position="240"/>
        <end position="259"/>
    </location>
</feature>
<comment type="caution">
    <text evidence="3">The sequence shown here is derived from an EMBL/GenBank/DDBJ whole genome shotgun (WGS) entry which is preliminary data.</text>
</comment>
<evidence type="ECO:0000256" key="2">
    <source>
        <dbReference type="SAM" id="Phobius"/>
    </source>
</evidence>
<keyword evidence="2" id="KW-0812">Transmembrane</keyword>
<evidence type="ECO:0000313" key="4">
    <source>
        <dbReference type="Proteomes" id="UP000588277"/>
    </source>
</evidence>
<gene>
    <name evidence="3" type="ORF">G1C96_1801</name>
</gene>
<dbReference type="RefSeq" id="WP_169276295.1">
    <property type="nucleotide sequence ID" value="NZ_JAAIIH010000019.1"/>
</dbReference>
<organism evidence="3 4">
    <name type="scientific">Bifidobacterium moraviense</name>
    <dbReference type="NCBI Taxonomy" id="2675323"/>
    <lineage>
        <taxon>Bacteria</taxon>
        <taxon>Bacillati</taxon>
        <taxon>Actinomycetota</taxon>
        <taxon>Actinomycetes</taxon>
        <taxon>Bifidobacteriales</taxon>
        <taxon>Bifidobacteriaceae</taxon>
        <taxon>Bifidobacterium</taxon>
    </lineage>
</organism>
<protein>
    <recommendedName>
        <fullName evidence="5">ABC transporter permease</fullName>
    </recommendedName>
</protein>
<reference evidence="3 4" key="1">
    <citation type="submission" date="2020-02" db="EMBL/GenBank/DDBJ databases">
        <title>Characterization of phylogenetic diversity of novel bifidobacterial species isolated in Czech ZOOs.</title>
        <authorList>
            <person name="Lugli G.A."/>
            <person name="Vera N.B."/>
            <person name="Ventura M."/>
        </authorList>
    </citation>
    <scope>NUCLEOTIDE SEQUENCE [LARGE SCALE GENOMIC DNA]</scope>
    <source>
        <strain evidence="3 4">DSM 109958</strain>
    </source>
</reference>
<feature type="compositionally biased region" description="Low complexity" evidence="1">
    <location>
        <begin position="1"/>
        <end position="32"/>
    </location>
</feature>